<sequence>MTYIALNEQTICDEHICCAISDKKCAQGYQLKKDWLSQQFSSGYQFIRLDERAKVFIEFGPAEAGWAPVVAPEHLLVNCFWVSGKYKGQGHGKALLAKAIEAAREAGATGLVTIAGAKKMPFLSDGKWFKRQGFEVCDTSPDGIELLRFGVDGQTGSASFSEAAQKGAGPKEEGLVAYYSNRCPFTDHHVMQNLKETAQKRGLPLKIVHLDTLEKAQRAPTPATIFSLYWSGKFVTTDVSVCMDSRFDKIMQKALNEKVSIEAV</sequence>
<keyword evidence="3" id="KW-1185">Reference proteome</keyword>
<dbReference type="InterPro" id="IPR000182">
    <property type="entry name" value="GNAT_dom"/>
</dbReference>
<dbReference type="Pfam" id="PF14268">
    <property type="entry name" value="YoaP"/>
    <property type="match status" value="1"/>
</dbReference>
<protein>
    <submittedName>
        <fullName evidence="2">Acetyltransferase (GNAT) family protein</fullName>
    </submittedName>
</protein>
<dbReference type="EMBL" id="FOSK01000016">
    <property type="protein sequence ID" value="SFL08958.1"/>
    <property type="molecule type" value="Genomic_DNA"/>
</dbReference>
<proteinExistence type="predicted"/>
<dbReference type="InterPro" id="IPR016181">
    <property type="entry name" value="Acyl_CoA_acyltransferase"/>
</dbReference>
<reference evidence="2 3" key="1">
    <citation type="submission" date="2016-10" db="EMBL/GenBank/DDBJ databases">
        <authorList>
            <person name="Varghese N."/>
            <person name="Submissions S."/>
        </authorList>
    </citation>
    <scope>NUCLEOTIDE SEQUENCE [LARGE SCALE GENOMIC DNA]</scope>
    <source>
        <strain evidence="2 3">DSM 16392</strain>
    </source>
</reference>
<accession>A0A1I4ETB9</accession>
<dbReference type="SUPFAM" id="SSF55729">
    <property type="entry name" value="Acyl-CoA N-acyltransferases (Nat)"/>
    <property type="match status" value="1"/>
</dbReference>
<evidence type="ECO:0000259" key="1">
    <source>
        <dbReference type="PROSITE" id="PS51186"/>
    </source>
</evidence>
<comment type="caution">
    <text evidence="2">The sequence shown here is derived from an EMBL/GenBank/DDBJ whole genome shotgun (WGS) entry which is preliminary data.</text>
</comment>
<name>A0A1I4ETB9_9HYPH</name>
<dbReference type="CDD" id="cd04301">
    <property type="entry name" value="NAT_SF"/>
    <property type="match status" value="1"/>
</dbReference>
<feature type="domain" description="N-acetyltransferase" evidence="1">
    <location>
        <begin position="14"/>
        <end position="152"/>
    </location>
</feature>
<dbReference type="Gene3D" id="3.40.630.30">
    <property type="match status" value="1"/>
</dbReference>
<dbReference type="RefSeq" id="WP_093523390.1">
    <property type="nucleotide sequence ID" value="NZ_FOSK01000016.1"/>
</dbReference>
<gene>
    <name evidence="2" type="ORF">SAMN04488518_11659</name>
</gene>
<dbReference type="InterPro" id="IPR025685">
    <property type="entry name" value="YoaP-like_dom"/>
</dbReference>
<organism evidence="2 3">
    <name type="scientific">Pseudovibrio ascidiaceicola</name>
    <dbReference type="NCBI Taxonomy" id="285279"/>
    <lineage>
        <taxon>Bacteria</taxon>
        <taxon>Pseudomonadati</taxon>
        <taxon>Pseudomonadota</taxon>
        <taxon>Alphaproteobacteria</taxon>
        <taxon>Hyphomicrobiales</taxon>
        <taxon>Stappiaceae</taxon>
        <taxon>Pseudovibrio</taxon>
    </lineage>
</organism>
<evidence type="ECO:0000313" key="3">
    <source>
        <dbReference type="Proteomes" id="UP000199598"/>
    </source>
</evidence>
<dbReference type="PROSITE" id="PS51186">
    <property type="entry name" value="GNAT"/>
    <property type="match status" value="1"/>
</dbReference>
<dbReference type="Pfam" id="PF00583">
    <property type="entry name" value="Acetyltransf_1"/>
    <property type="match status" value="1"/>
</dbReference>
<evidence type="ECO:0000313" key="2">
    <source>
        <dbReference type="EMBL" id="SFL08958.1"/>
    </source>
</evidence>
<dbReference type="Proteomes" id="UP000199598">
    <property type="component" value="Unassembled WGS sequence"/>
</dbReference>